<reference evidence="2" key="1">
    <citation type="journal article" date="2019" name="Int. J. Syst. Evol. Microbiol.">
        <title>The Global Catalogue of Microorganisms (GCM) 10K type strain sequencing project: providing services to taxonomists for standard genome sequencing and annotation.</title>
        <authorList>
            <consortium name="The Broad Institute Genomics Platform"/>
            <consortium name="The Broad Institute Genome Sequencing Center for Infectious Disease"/>
            <person name="Wu L."/>
            <person name="Ma J."/>
        </authorList>
    </citation>
    <scope>NUCLEOTIDE SEQUENCE [LARGE SCALE GENOMIC DNA]</scope>
    <source>
        <strain evidence="2">CCUG 53270</strain>
    </source>
</reference>
<keyword evidence="2" id="KW-1185">Reference proteome</keyword>
<dbReference type="CDD" id="cd05673">
    <property type="entry name" value="M20_Acy1L2_AbgB"/>
    <property type="match status" value="1"/>
</dbReference>
<dbReference type="SUPFAM" id="SSF55031">
    <property type="entry name" value="Bacterial exopeptidase dimerisation domain"/>
    <property type="match status" value="1"/>
</dbReference>
<dbReference type="PANTHER" id="PTHR30575">
    <property type="entry name" value="PEPTIDASE M20"/>
    <property type="match status" value="1"/>
</dbReference>
<dbReference type="InterPro" id="IPR017145">
    <property type="entry name" value="Aminobenzoyl-glu_utiliz_pB"/>
</dbReference>
<dbReference type="Proteomes" id="UP001597180">
    <property type="component" value="Unassembled WGS sequence"/>
</dbReference>
<dbReference type="EMBL" id="JBHTLU010000058">
    <property type="protein sequence ID" value="MFD1225351.1"/>
    <property type="molecule type" value="Genomic_DNA"/>
</dbReference>
<name>A0ABW3UYD6_9BACL</name>
<comment type="caution">
    <text evidence="1">The sequence shown here is derived from an EMBL/GenBank/DDBJ whole genome shotgun (WGS) entry which is preliminary data.</text>
</comment>
<accession>A0ABW3UYD6</accession>
<evidence type="ECO:0000313" key="2">
    <source>
        <dbReference type="Proteomes" id="UP001597180"/>
    </source>
</evidence>
<gene>
    <name evidence="1" type="ORF">ACFQ4B_35245</name>
</gene>
<dbReference type="InterPro" id="IPR017439">
    <property type="entry name" value="Amidohydrolase"/>
</dbReference>
<proteinExistence type="predicted"/>
<protein>
    <submittedName>
        <fullName evidence="1">M20 family metallopeptidase</fullName>
    </submittedName>
</protein>
<dbReference type="InterPro" id="IPR036264">
    <property type="entry name" value="Bact_exopeptidase_dim_dom"/>
</dbReference>
<organism evidence="1 2">
    <name type="scientific">Paenibacillus vulneris</name>
    <dbReference type="NCBI Taxonomy" id="1133364"/>
    <lineage>
        <taxon>Bacteria</taxon>
        <taxon>Bacillati</taxon>
        <taxon>Bacillota</taxon>
        <taxon>Bacilli</taxon>
        <taxon>Bacillales</taxon>
        <taxon>Paenibacillaceae</taxon>
        <taxon>Paenibacillus</taxon>
    </lineage>
</organism>
<dbReference type="SUPFAM" id="SSF53187">
    <property type="entry name" value="Zn-dependent exopeptidases"/>
    <property type="match status" value="1"/>
</dbReference>
<dbReference type="Pfam" id="PF01546">
    <property type="entry name" value="Peptidase_M20"/>
    <property type="match status" value="1"/>
</dbReference>
<sequence length="471" mass="50792">MHHKPNAVQSISDFIEQKRDLYIRVSDQIWNYAETRYEEHQSAELMASILEQEGFAVERSAGGIATAVVGSYGNGKPVIAILGEYDALSGLSQEKGKTHHAPVVDGGNGHGCGHNLLGSGMLAAAVAVKSFMEKHRLAGTIRYYGCPAEEGGGGKAVMARNGLFDDVDAALTWHPESINAMMTKTTLATCQVYFKFKGRSAHAGVSPHLGRGALDAVELMNVGANYLREHLIPEARLHYAVTNTGGTSPNVVQAEAEVLYKLRIPRSEMLADMYERVCNLARGAALMTGTELEIRFDSGSSELIMNRTLEKLMFDSFAQLGVPEFDEAEKTFASRIRDTLTGLDLNDSVPAGLENQHLSDRLEPYDSSGGLFPGSTDVGDVSWKAPTAQCMVACVALGTPFHTWQVVSQGATSIAHKGMLHAGKVVGATAAELLLRPELLAQAKEEHLKELGGREYKCPIPADVMPGPVKR</sequence>
<dbReference type="NCBIfam" id="TIGR01891">
    <property type="entry name" value="amidohydrolases"/>
    <property type="match status" value="1"/>
</dbReference>
<evidence type="ECO:0000313" key="1">
    <source>
        <dbReference type="EMBL" id="MFD1225351.1"/>
    </source>
</evidence>
<dbReference type="PANTHER" id="PTHR30575:SF0">
    <property type="entry name" value="XAA-ARG DIPEPTIDASE"/>
    <property type="match status" value="1"/>
</dbReference>
<dbReference type="InterPro" id="IPR052030">
    <property type="entry name" value="Peptidase_M20/M20A_hydrolases"/>
</dbReference>
<dbReference type="PIRSF" id="PIRSF037227">
    <property type="entry name" value="Aminobenzoyl-glu_utiliz_pB"/>
    <property type="match status" value="1"/>
</dbReference>
<dbReference type="InterPro" id="IPR002933">
    <property type="entry name" value="Peptidase_M20"/>
</dbReference>
<dbReference type="RefSeq" id="WP_345594139.1">
    <property type="nucleotide sequence ID" value="NZ_BAABJG010000052.1"/>
</dbReference>
<dbReference type="Gene3D" id="3.40.630.10">
    <property type="entry name" value="Zn peptidases"/>
    <property type="match status" value="2"/>
</dbReference>